<keyword evidence="6 9" id="KW-0694">RNA-binding</keyword>
<evidence type="ECO:0000256" key="4">
    <source>
        <dbReference type="ARBA" id="ARBA00022691"/>
    </source>
</evidence>
<dbReference type="AlphaFoldDB" id="A0AAV9IZF3"/>
<dbReference type="Proteomes" id="UP001301350">
    <property type="component" value="Unassembled WGS sequence"/>
</dbReference>
<evidence type="ECO:0000313" key="11">
    <source>
        <dbReference type="EMBL" id="KAK4537644.1"/>
    </source>
</evidence>
<dbReference type="Pfam" id="PF02005">
    <property type="entry name" value="TRM"/>
    <property type="match status" value="1"/>
</dbReference>
<accession>A0AAV9IZF3</accession>
<evidence type="ECO:0000256" key="5">
    <source>
        <dbReference type="ARBA" id="ARBA00022694"/>
    </source>
</evidence>
<dbReference type="SUPFAM" id="SSF53335">
    <property type="entry name" value="S-adenosyl-L-methionine-dependent methyltransferases"/>
    <property type="match status" value="1"/>
</dbReference>
<evidence type="ECO:0000256" key="2">
    <source>
        <dbReference type="ARBA" id="ARBA00022603"/>
    </source>
</evidence>
<dbReference type="PROSITE" id="PS51626">
    <property type="entry name" value="SAM_MT_TRM1"/>
    <property type="match status" value="1"/>
</dbReference>
<keyword evidence="4 9" id="KW-0949">S-adenosyl-L-methionine</keyword>
<keyword evidence="1 9" id="KW-0820">tRNA-binding</keyword>
<dbReference type="CDD" id="cd02440">
    <property type="entry name" value="AdoMet_MTases"/>
    <property type="match status" value="1"/>
</dbReference>
<name>A0AAV9IZF3_CYACA</name>
<sequence length="547" mass="59346">MSTSAAGGAPRRIREGLVECEGEGERVFYNPAQVVNRDLSVLVLRYYGHLAATERVGDDVAHAGLRVLEALAATGLRSLRYARETGCVASVVANDVDAAAVEVIRRNIVLNGKLADCVSVSGADAYALMASRRGAFDVVDLDPYGTAAPFLDPAVRAVGDGGLLCVTCTDARVLCGTQPEVCFARYHATGIVAPYKHEQAIRIVVGCIAQHANRYGRHVEPLLCLFIDFYVRVFVRVWDRRSLLKTQPSQSALVYHCGGCSSFWLQPQGRIRQAATVAYLPAIGPPVGRTCPVCHTTDRLLLAGPMYTGTLHAPTLCDWLLWAVGDEGAEALPPASRMGEVRGAPSMAQLRPHLAARDRIRALITVAREELTVNTPLYVHLPTMCRVLKCSVPPLQAVQSILRQRYGHASSQVHHDAKALKTDAPLPVVWDVLRCWAQLHGDAASDRLSPEGKFIRATTPSQPLEPPLTLRDFQERRKRRPIPRFPPNPTPHWGPKRAASSRVPGSGSASDTVHEADAPPQNGGESLSGNPIAEDARNVTAVQQPFR</sequence>
<evidence type="ECO:0000256" key="6">
    <source>
        <dbReference type="ARBA" id="ARBA00022884"/>
    </source>
</evidence>
<evidence type="ECO:0000256" key="10">
    <source>
        <dbReference type="SAM" id="MobiDB-lite"/>
    </source>
</evidence>
<dbReference type="EMBL" id="JANCYW010000013">
    <property type="protein sequence ID" value="KAK4537644.1"/>
    <property type="molecule type" value="Genomic_DNA"/>
</dbReference>
<comment type="catalytic activity">
    <reaction evidence="8 9">
        <text>guanosine(26) in tRNA + 2 S-adenosyl-L-methionine = N(2)-dimethylguanosine(26) in tRNA + 2 S-adenosyl-L-homocysteine + 2 H(+)</text>
        <dbReference type="Rhea" id="RHEA:43140"/>
        <dbReference type="Rhea" id="RHEA-COMP:10359"/>
        <dbReference type="Rhea" id="RHEA-COMP:10360"/>
        <dbReference type="ChEBI" id="CHEBI:15378"/>
        <dbReference type="ChEBI" id="CHEBI:57856"/>
        <dbReference type="ChEBI" id="CHEBI:59789"/>
        <dbReference type="ChEBI" id="CHEBI:74269"/>
        <dbReference type="ChEBI" id="CHEBI:74513"/>
        <dbReference type="EC" id="2.1.1.216"/>
    </reaction>
</comment>
<evidence type="ECO:0000256" key="1">
    <source>
        <dbReference type="ARBA" id="ARBA00022555"/>
    </source>
</evidence>
<dbReference type="InterPro" id="IPR042296">
    <property type="entry name" value="tRNA_met_Trm1_C"/>
</dbReference>
<evidence type="ECO:0000256" key="7">
    <source>
        <dbReference type="ARBA" id="ARBA00039099"/>
    </source>
</evidence>
<dbReference type="PANTHER" id="PTHR10631">
    <property type="entry name" value="N 2 ,N 2 -DIMETHYLGUANOSINE TRNA METHYLTRANSFERASE"/>
    <property type="match status" value="1"/>
</dbReference>
<dbReference type="NCBIfam" id="TIGR00308">
    <property type="entry name" value="TRM1"/>
    <property type="match status" value="1"/>
</dbReference>
<evidence type="ECO:0000313" key="12">
    <source>
        <dbReference type="Proteomes" id="UP001301350"/>
    </source>
</evidence>
<comment type="similarity">
    <text evidence="9">Belongs to the class I-like SAM-binding methyltransferase superfamily. Trm1 family.</text>
</comment>
<dbReference type="InterPro" id="IPR002905">
    <property type="entry name" value="Trm1"/>
</dbReference>
<proteinExistence type="inferred from homology"/>
<keyword evidence="5 9" id="KW-0819">tRNA processing</keyword>
<dbReference type="GO" id="GO:0005634">
    <property type="term" value="C:nucleus"/>
    <property type="evidence" value="ECO:0007669"/>
    <property type="project" value="TreeGrafter"/>
</dbReference>
<gene>
    <name evidence="11" type="ORF">CDCA_CDCA13G3669</name>
</gene>
<dbReference type="Gene3D" id="3.40.50.150">
    <property type="entry name" value="Vaccinia Virus protein VP39"/>
    <property type="match status" value="1"/>
</dbReference>
<dbReference type="GO" id="GO:0002940">
    <property type="term" value="P:tRNA N2-guanine methylation"/>
    <property type="evidence" value="ECO:0007669"/>
    <property type="project" value="TreeGrafter"/>
</dbReference>
<feature type="compositionally biased region" description="Pro residues" evidence="10">
    <location>
        <begin position="483"/>
        <end position="492"/>
    </location>
</feature>
<dbReference type="GO" id="GO:0000049">
    <property type="term" value="F:tRNA binding"/>
    <property type="evidence" value="ECO:0007669"/>
    <property type="project" value="UniProtKB-UniRule"/>
</dbReference>
<dbReference type="FunFam" id="3.40.50.150:FF:000051">
    <property type="entry name" value="tRNA (guanine(26)-N(2))-dimethyltransferase"/>
    <property type="match status" value="1"/>
</dbReference>
<evidence type="ECO:0000256" key="9">
    <source>
        <dbReference type="PROSITE-ProRule" id="PRU00958"/>
    </source>
</evidence>
<keyword evidence="2 9" id="KW-0489">Methyltransferase</keyword>
<evidence type="ECO:0000256" key="3">
    <source>
        <dbReference type="ARBA" id="ARBA00022679"/>
    </source>
</evidence>
<dbReference type="Gene3D" id="3.30.56.70">
    <property type="entry name" value="N2,N2-dimethylguanosine tRNA methyltransferase, C-terminal domain"/>
    <property type="match status" value="1"/>
</dbReference>
<organism evidence="11 12">
    <name type="scientific">Cyanidium caldarium</name>
    <name type="common">Red alga</name>
    <dbReference type="NCBI Taxonomy" id="2771"/>
    <lineage>
        <taxon>Eukaryota</taxon>
        <taxon>Rhodophyta</taxon>
        <taxon>Bangiophyceae</taxon>
        <taxon>Cyanidiales</taxon>
        <taxon>Cyanidiaceae</taxon>
        <taxon>Cyanidium</taxon>
    </lineage>
</organism>
<evidence type="ECO:0000256" key="8">
    <source>
        <dbReference type="ARBA" id="ARBA00051897"/>
    </source>
</evidence>
<dbReference type="PANTHER" id="PTHR10631:SF3">
    <property type="entry name" value="TRNA (GUANINE(26)-N(2))-DIMETHYLTRANSFERASE"/>
    <property type="match status" value="1"/>
</dbReference>
<keyword evidence="12" id="KW-1185">Reference proteome</keyword>
<protein>
    <recommendedName>
        <fullName evidence="7 9">tRNA (guanine(26)-N(2))-dimethyltransferase</fullName>
        <ecNumber evidence="7 9">2.1.1.216</ecNumber>
    </recommendedName>
</protein>
<feature type="region of interest" description="Disordered" evidence="10">
    <location>
        <begin position="456"/>
        <end position="547"/>
    </location>
</feature>
<comment type="caution">
    <text evidence="11">The sequence shown here is derived from an EMBL/GenBank/DDBJ whole genome shotgun (WGS) entry which is preliminary data.</text>
</comment>
<dbReference type="FunFam" id="3.30.56.70:FF:000001">
    <property type="entry name" value="tRNA (guanine(26)-N(2))-dimethyltransferase"/>
    <property type="match status" value="1"/>
</dbReference>
<dbReference type="GO" id="GO:0160104">
    <property type="term" value="F:tRNA (guanine(26)-N2)-dimethyltransferase activity"/>
    <property type="evidence" value="ECO:0007669"/>
    <property type="project" value="UniProtKB-UniRule"/>
</dbReference>
<dbReference type="InterPro" id="IPR029063">
    <property type="entry name" value="SAM-dependent_MTases_sf"/>
</dbReference>
<dbReference type="EC" id="2.1.1.216" evidence="7 9"/>
<keyword evidence="3 9" id="KW-0808">Transferase</keyword>
<reference evidence="11 12" key="1">
    <citation type="submission" date="2022-07" db="EMBL/GenBank/DDBJ databases">
        <title>Genome-wide signatures of adaptation to extreme environments.</title>
        <authorList>
            <person name="Cho C.H."/>
            <person name="Yoon H.S."/>
        </authorList>
    </citation>
    <scope>NUCLEOTIDE SEQUENCE [LARGE SCALE GENOMIC DNA]</scope>
    <source>
        <strain evidence="11 12">DBV 063 E5</strain>
    </source>
</reference>